<reference evidence="2" key="1">
    <citation type="journal article" date="2017" name="Appl. Environ. Microbiol.">
        <title>Genomic Analysis of Calderihabitans maritimus KKC1, a Thermophilic, Hydrogenogenic, Carboxydotrophic Bacterium Isolated from Marine Sediment.</title>
        <authorList>
            <person name="Omae K."/>
            <person name="Yoneda Y."/>
            <person name="Fukuyama Y."/>
            <person name="Yoshida T."/>
            <person name="Sako Y."/>
        </authorList>
    </citation>
    <scope>NUCLEOTIDE SEQUENCE [LARGE SCALE GENOMIC DNA]</scope>
    <source>
        <strain evidence="2">KKC1</strain>
    </source>
</reference>
<protein>
    <submittedName>
        <fullName evidence="1">Uncharacterized protein</fullName>
    </submittedName>
</protein>
<evidence type="ECO:0000313" key="2">
    <source>
        <dbReference type="Proteomes" id="UP000197032"/>
    </source>
</evidence>
<name>A0A1Z5HXA4_9FIRM</name>
<evidence type="ECO:0000313" key="1">
    <source>
        <dbReference type="EMBL" id="GAW94048.1"/>
    </source>
</evidence>
<comment type="caution">
    <text evidence="1">The sequence shown here is derived from an EMBL/GenBank/DDBJ whole genome shotgun (WGS) entry which is preliminary data.</text>
</comment>
<feature type="non-terminal residue" evidence="1">
    <location>
        <position position="12"/>
    </location>
</feature>
<sequence>MLDILITARRLV</sequence>
<organism evidence="1 2">
    <name type="scientific">Calderihabitans maritimus</name>
    <dbReference type="NCBI Taxonomy" id="1246530"/>
    <lineage>
        <taxon>Bacteria</taxon>
        <taxon>Bacillati</taxon>
        <taxon>Bacillota</taxon>
        <taxon>Clostridia</taxon>
        <taxon>Neomoorellales</taxon>
        <taxon>Calderihabitantaceae</taxon>
        <taxon>Calderihabitans</taxon>
    </lineage>
</organism>
<dbReference type="EMBL" id="BDGJ01000197">
    <property type="protein sequence ID" value="GAW94048.1"/>
    <property type="molecule type" value="Genomic_DNA"/>
</dbReference>
<proteinExistence type="predicted"/>
<gene>
    <name evidence="1" type="ORF">KKC1_31670</name>
</gene>
<accession>A0A1Z5HXA4</accession>
<dbReference type="Proteomes" id="UP000197032">
    <property type="component" value="Unassembled WGS sequence"/>
</dbReference>
<keyword evidence="2" id="KW-1185">Reference proteome</keyword>